<keyword evidence="2" id="KW-0288">FMN</keyword>
<dbReference type="SUPFAM" id="SSF51679">
    <property type="entry name" value="Bacterial luciferase-like"/>
    <property type="match status" value="1"/>
</dbReference>
<keyword evidence="1" id="KW-0285">Flavoprotein</keyword>
<dbReference type="PANTHER" id="PTHR30011:SF16">
    <property type="entry name" value="C2H2 FINGER DOMAIN TRANSCRIPTION FACTOR (EUROFUNG)-RELATED"/>
    <property type="match status" value="1"/>
</dbReference>
<dbReference type="EMBL" id="QFMX01000003">
    <property type="protein sequence ID" value="PZO75883.1"/>
    <property type="molecule type" value="Genomic_DNA"/>
</dbReference>
<comment type="caution">
    <text evidence="6">The sequence shown here is derived from an EMBL/GenBank/DDBJ whole genome shotgun (WGS) entry which is preliminary data.</text>
</comment>
<dbReference type="GO" id="GO:0004497">
    <property type="term" value="F:monooxygenase activity"/>
    <property type="evidence" value="ECO:0007669"/>
    <property type="project" value="UniProtKB-KW"/>
</dbReference>
<feature type="domain" description="Luciferase-like" evidence="5">
    <location>
        <begin position="39"/>
        <end position="243"/>
    </location>
</feature>
<evidence type="ECO:0000313" key="7">
    <source>
        <dbReference type="Proteomes" id="UP000249555"/>
    </source>
</evidence>
<evidence type="ECO:0000313" key="6">
    <source>
        <dbReference type="EMBL" id="PZO75883.1"/>
    </source>
</evidence>
<keyword evidence="4" id="KW-0503">Monooxygenase</keyword>
<sequence>MTAPIAIAPDLAGHPAYARVFQPGQLTIGFIAPLEGYPTAPWPTLARHGEMVALVDAAGFAAIWLRDVRFYDPGFGDVGQIIDPMVYAGWLAGKTRNVAIGTAGIVLPLRDPLAVAKQATSIDQLSGGRFLLGLSTGDRPSEFKAFGRDIDTRAERYRDALAIIKASTEQAFATHRSTQHGELDGSLDLIPKPVGRRLPILAIGRAGQTLDWIGENTDGWIWHLSDPARLPDVISRWRQATATEAFKPYGYGAMFDLLADPTAPLQFARGGIRSGRNALIEMWKRQRDEGVNHVALNPKPLQRPFAEVADELATHVLPHFPTTAPLRAQA</sequence>
<dbReference type="Pfam" id="PF00296">
    <property type="entry name" value="Bac_luciferase"/>
    <property type="match status" value="1"/>
</dbReference>
<proteinExistence type="predicted"/>
<organism evidence="6 7">
    <name type="scientific">Sphingomonas taxi</name>
    <dbReference type="NCBI Taxonomy" id="1549858"/>
    <lineage>
        <taxon>Bacteria</taxon>
        <taxon>Pseudomonadati</taxon>
        <taxon>Pseudomonadota</taxon>
        <taxon>Alphaproteobacteria</taxon>
        <taxon>Sphingomonadales</taxon>
        <taxon>Sphingomonadaceae</taxon>
        <taxon>Sphingomonas</taxon>
    </lineage>
</organism>
<evidence type="ECO:0000256" key="3">
    <source>
        <dbReference type="ARBA" id="ARBA00023002"/>
    </source>
</evidence>
<name>A0A2W4Z0R0_9SPHN</name>
<dbReference type="GO" id="GO:0016705">
    <property type="term" value="F:oxidoreductase activity, acting on paired donors, with incorporation or reduction of molecular oxygen"/>
    <property type="evidence" value="ECO:0007669"/>
    <property type="project" value="InterPro"/>
</dbReference>
<dbReference type="PANTHER" id="PTHR30011">
    <property type="entry name" value="ALKANESULFONATE MONOOXYGENASE-RELATED"/>
    <property type="match status" value="1"/>
</dbReference>
<dbReference type="InterPro" id="IPR051260">
    <property type="entry name" value="Diverse_substr_monoxygenases"/>
</dbReference>
<dbReference type="InterPro" id="IPR020020">
    <property type="entry name" value="Luciferase-type_oxidoreductase"/>
</dbReference>
<evidence type="ECO:0000256" key="1">
    <source>
        <dbReference type="ARBA" id="ARBA00022630"/>
    </source>
</evidence>
<evidence type="ECO:0000259" key="5">
    <source>
        <dbReference type="Pfam" id="PF00296"/>
    </source>
</evidence>
<dbReference type="AlphaFoldDB" id="A0A2W4Z0R0"/>
<dbReference type="InterPro" id="IPR011251">
    <property type="entry name" value="Luciferase-like_dom"/>
</dbReference>
<dbReference type="Gene3D" id="3.20.20.30">
    <property type="entry name" value="Luciferase-like domain"/>
    <property type="match status" value="1"/>
</dbReference>
<dbReference type="InterPro" id="IPR036661">
    <property type="entry name" value="Luciferase-like_sf"/>
</dbReference>
<gene>
    <name evidence="6" type="ORF">DI640_03630</name>
</gene>
<accession>A0A2W4Z0R0</accession>
<dbReference type="Proteomes" id="UP000249555">
    <property type="component" value="Unassembled WGS sequence"/>
</dbReference>
<evidence type="ECO:0000256" key="2">
    <source>
        <dbReference type="ARBA" id="ARBA00022643"/>
    </source>
</evidence>
<protein>
    <submittedName>
        <fullName evidence="6">LLM class flavin-dependent oxidoreductase</fullName>
    </submittedName>
</protein>
<keyword evidence="3" id="KW-0560">Oxidoreductase</keyword>
<evidence type="ECO:0000256" key="4">
    <source>
        <dbReference type="ARBA" id="ARBA00023033"/>
    </source>
</evidence>
<dbReference type="NCBIfam" id="TIGR03571">
    <property type="entry name" value="lucif_BA3436"/>
    <property type="match status" value="1"/>
</dbReference>
<reference evidence="6 7" key="1">
    <citation type="submission" date="2017-08" db="EMBL/GenBank/DDBJ databases">
        <title>Infants hospitalized years apart are colonized by the same room-sourced microbial strains.</title>
        <authorList>
            <person name="Brooks B."/>
            <person name="Olm M.R."/>
            <person name="Firek B.A."/>
            <person name="Baker R."/>
            <person name="Thomas B.C."/>
            <person name="Morowitz M.J."/>
            <person name="Banfield J.F."/>
        </authorList>
    </citation>
    <scope>NUCLEOTIDE SEQUENCE [LARGE SCALE GENOMIC DNA]</scope>
    <source>
        <strain evidence="6">S2_018_000_R3_119</strain>
    </source>
</reference>